<dbReference type="Proteomes" id="UP000703269">
    <property type="component" value="Unassembled WGS sequence"/>
</dbReference>
<sequence length="337" mass="37572">MAYSLLECFLFGILTMLMIQAIQAYRRGRKEKKKTTPGKWVMSACGATYVLAIVHISVYLQALYSFDGVSRALDSRLESCTSAFLENLNYSGTCADDFELGLEFLLLPIIEAILVLLAVLLINVILFERAWVLGPRRRILRIISVLLFAASMVFSVALTVIGAIFDLRWFLVGLTLPLVFNIWATVLMYWSLWQHSYSVAWELRHQQFWSRAVAVVVLFMEPGLLYVVLWLLVLPSILVGASAKSSIQELYTAAFSLVSSPLIQLIGIYAAMLVVLSRSKAESLYVGGSHVQPLGFKMDPSGDSAASGLTSTPRLENEYGLVTSDDVDFDKRRFSIV</sequence>
<feature type="transmembrane region" description="Helical" evidence="1">
    <location>
        <begin position="170"/>
        <end position="192"/>
    </location>
</feature>
<protein>
    <submittedName>
        <fullName evidence="2">Uncharacterized protein</fullName>
    </submittedName>
</protein>
<evidence type="ECO:0000313" key="3">
    <source>
        <dbReference type="Proteomes" id="UP000703269"/>
    </source>
</evidence>
<feature type="transmembrane region" description="Helical" evidence="1">
    <location>
        <begin position="105"/>
        <end position="127"/>
    </location>
</feature>
<accession>A0A9P3LAT2</accession>
<proteinExistence type="predicted"/>
<organism evidence="2 3">
    <name type="scientific">Phanerochaete sordida</name>
    <dbReference type="NCBI Taxonomy" id="48140"/>
    <lineage>
        <taxon>Eukaryota</taxon>
        <taxon>Fungi</taxon>
        <taxon>Dikarya</taxon>
        <taxon>Basidiomycota</taxon>
        <taxon>Agaricomycotina</taxon>
        <taxon>Agaricomycetes</taxon>
        <taxon>Polyporales</taxon>
        <taxon>Phanerochaetaceae</taxon>
        <taxon>Phanerochaete</taxon>
    </lineage>
</organism>
<feature type="transmembrane region" description="Helical" evidence="1">
    <location>
        <begin position="253"/>
        <end position="276"/>
    </location>
</feature>
<keyword evidence="3" id="KW-1185">Reference proteome</keyword>
<name>A0A9P3LAT2_9APHY</name>
<keyword evidence="1" id="KW-0812">Transmembrane</keyword>
<feature type="transmembrane region" description="Helical" evidence="1">
    <location>
        <begin position="139"/>
        <end position="164"/>
    </location>
</feature>
<feature type="transmembrane region" description="Helical" evidence="1">
    <location>
        <begin position="212"/>
        <end position="233"/>
    </location>
</feature>
<keyword evidence="1" id="KW-1133">Transmembrane helix</keyword>
<feature type="transmembrane region" description="Helical" evidence="1">
    <location>
        <begin position="46"/>
        <end position="66"/>
    </location>
</feature>
<evidence type="ECO:0000313" key="2">
    <source>
        <dbReference type="EMBL" id="GJE88510.1"/>
    </source>
</evidence>
<dbReference type="AlphaFoldDB" id="A0A9P3LAT2"/>
<gene>
    <name evidence="2" type="ORF">PsYK624_045930</name>
</gene>
<dbReference type="EMBL" id="BPQB01000009">
    <property type="protein sequence ID" value="GJE88510.1"/>
    <property type="molecule type" value="Genomic_DNA"/>
</dbReference>
<evidence type="ECO:0000256" key="1">
    <source>
        <dbReference type="SAM" id="Phobius"/>
    </source>
</evidence>
<feature type="transmembrane region" description="Helical" evidence="1">
    <location>
        <begin position="6"/>
        <end position="25"/>
    </location>
</feature>
<reference evidence="2 3" key="1">
    <citation type="submission" date="2021-08" db="EMBL/GenBank/DDBJ databases">
        <title>Draft Genome Sequence of Phanerochaete sordida strain YK-624.</title>
        <authorList>
            <person name="Mori T."/>
            <person name="Dohra H."/>
            <person name="Suzuki T."/>
            <person name="Kawagishi H."/>
            <person name="Hirai H."/>
        </authorList>
    </citation>
    <scope>NUCLEOTIDE SEQUENCE [LARGE SCALE GENOMIC DNA]</scope>
    <source>
        <strain evidence="2 3">YK-624</strain>
    </source>
</reference>
<comment type="caution">
    <text evidence="2">The sequence shown here is derived from an EMBL/GenBank/DDBJ whole genome shotgun (WGS) entry which is preliminary data.</text>
</comment>
<keyword evidence="1" id="KW-0472">Membrane</keyword>